<keyword evidence="1" id="KW-0813">Transport</keyword>
<evidence type="ECO:0000256" key="3">
    <source>
        <dbReference type="ARBA" id="ARBA00022723"/>
    </source>
</evidence>
<evidence type="ECO:0000256" key="5">
    <source>
        <dbReference type="ARBA" id="ARBA00023004"/>
    </source>
</evidence>
<dbReference type="SUPFAM" id="SSF46626">
    <property type="entry name" value="Cytochrome c"/>
    <property type="match status" value="1"/>
</dbReference>
<dbReference type="PANTHER" id="PTHR33751:SF9">
    <property type="entry name" value="CYTOCHROME C4"/>
    <property type="match status" value="1"/>
</dbReference>
<protein>
    <submittedName>
        <fullName evidence="9">Cytochrome c</fullName>
    </submittedName>
</protein>
<dbReference type="InterPro" id="IPR050597">
    <property type="entry name" value="Cytochrome_c_Oxidase_Subunit"/>
</dbReference>
<feature type="chain" id="PRO_5043504496" evidence="7">
    <location>
        <begin position="19"/>
        <end position="105"/>
    </location>
</feature>
<dbReference type="PROSITE" id="PS51007">
    <property type="entry name" value="CYTC"/>
    <property type="match status" value="1"/>
</dbReference>
<dbReference type="KEGG" id="mflg:ABS361_08730"/>
<keyword evidence="5 6" id="KW-0408">Iron</keyword>
<dbReference type="AlphaFoldDB" id="A0AAU7XEU6"/>
<proteinExistence type="predicted"/>
<evidence type="ECO:0000313" key="9">
    <source>
        <dbReference type="EMBL" id="XBY46286.1"/>
    </source>
</evidence>
<evidence type="ECO:0000256" key="7">
    <source>
        <dbReference type="SAM" id="SignalP"/>
    </source>
</evidence>
<feature type="signal peptide" evidence="7">
    <location>
        <begin position="1"/>
        <end position="18"/>
    </location>
</feature>
<dbReference type="Gene3D" id="1.10.760.10">
    <property type="entry name" value="Cytochrome c-like domain"/>
    <property type="match status" value="1"/>
</dbReference>
<keyword evidence="7" id="KW-0732">Signal</keyword>
<keyword evidence="4" id="KW-0249">Electron transport</keyword>
<dbReference type="EMBL" id="CP158568">
    <property type="protein sequence ID" value="XBY46286.1"/>
    <property type="molecule type" value="Genomic_DNA"/>
</dbReference>
<reference evidence="9" key="1">
    <citation type="submission" date="2024-06" db="EMBL/GenBank/DDBJ databases">
        <title>Methylostella associata gen. nov., sp. nov., a novel Ancalomicrobiaceae-affiliated facultatively methylotrophic bacteria that feed on methanotrophs of the genus Methylococcus.</title>
        <authorList>
            <person name="Saltykova V."/>
            <person name="Danilova O.V."/>
            <person name="Oshkin I.Y."/>
            <person name="Belova S.E."/>
            <person name="Pimenov N.V."/>
            <person name="Dedysh S.N."/>
        </authorList>
    </citation>
    <scope>NUCLEOTIDE SEQUENCE</scope>
    <source>
        <strain evidence="9">S20</strain>
    </source>
</reference>
<evidence type="ECO:0000259" key="8">
    <source>
        <dbReference type="PROSITE" id="PS51007"/>
    </source>
</evidence>
<dbReference type="InterPro" id="IPR009056">
    <property type="entry name" value="Cyt_c-like_dom"/>
</dbReference>
<name>A0AAU7XEU6_9HYPH</name>
<dbReference type="PANTHER" id="PTHR33751">
    <property type="entry name" value="CBB3-TYPE CYTOCHROME C OXIDASE SUBUNIT FIXP"/>
    <property type="match status" value="1"/>
</dbReference>
<dbReference type="InterPro" id="IPR036909">
    <property type="entry name" value="Cyt_c-like_dom_sf"/>
</dbReference>
<sequence length="105" mass="11002">MLLFSLLALLFGGAPAQAAGDVAAGKQKARQCQTCHGLDGVAKIAEAPNLAGQNEHYLVKALGDYRSGARKNEMMSVIAPNLSDQDIADLAAYYAAIEVTVGKRP</sequence>
<organism evidence="9">
    <name type="scientific">Methyloraptor flagellatus</name>
    <dbReference type="NCBI Taxonomy" id="3162530"/>
    <lineage>
        <taxon>Bacteria</taxon>
        <taxon>Pseudomonadati</taxon>
        <taxon>Pseudomonadota</taxon>
        <taxon>Alphaproteobacteria</taxon>
        <taxon>Hyphomicrobiales</taxon>
        <taxon>Ancalomicrobiaceae</taxon>
        <taxon>Methyloraptor</taxon>
    </lineage>
</organism>
<keyword evidence="3 6" id="KW-0479">Metal-binding</keyword>
<dbReference type="GO" id="GO:0020037">
    <property type="term" value="F:heme binding"/>
    <property type="evidence" value="ECO:0007669"/>
    <property type="project" value="InterPro"/>
</dbReference>
<accession>A0AAU7XEU6</accession>
<gene>
    <name evidence="9" type="ORF">ABS361_08730</name>
</gene>
<evidence type="ECO:0000256" key="2">
    <source>
        <dbReference type="ARBA" id="ARBA00022617"/>
    </source>
</evidence>
<dbReference type="GO" id="GO:0009055">
    <property type="term" value="F:electron transfer activity"/>
    <property type="evidence" value="ECO:0007669"/>
    <property type="project" value="InterPro"/>
</dbReference>
<dbReference type="GO" id="GO:0046872">
    <property type="term" value="F:metal ion binding"/>
    <property type="evidence" value="ECO:0007669"/>
    <property type="project" value="UniProtKB-KW"/>
</dbReference>
<evidence type="ECO:0000256" key="4">
    <source>
        <dbReference type="ARBA" id="ARBA00022982"/>
    </source>
</evidence>
<dbReference type="Pfam" id="PF00034">
    <property type="entry name" value="Cytochrom_C"/>
    <property type="match status" value="1"/>
</dbReference>
<evidence type="ECO:0000256" key="1">
    <source>
        <dbReference type="ARBA" id="ARBA00022448"/>
    </source>
</evidence>
<keyword evidence="2 6" id="KW-0349">Heme</keyword>
<evidence type="ECO:0000256" key="6">
    <source>
        <dbReference type="PROSITE-ProRule" id="PRU00433"/>
    </source>
</evidence>
<dbReference type="RefSeq" id="WP_407051381.1">
    <property type="nucleotide sequence ID" value="NZ_CP158568.1"/>
</dbReference>
<feature type="domain" description="Cytochrome c" evidence="8">
    <location>
        <begin position="20"/>
        <end position="98"/>
    </location>
</feature>